<comment type="similarity">
    <text evidence="1">Belongs to the class-I aminoacyl-tRNA synthetase family. Glutamate--tRNA ligase type 1 subfamily.</text>
</comment>
<dbReference type="AlphaFoldDB" id="A0A520LLP5"/>
<dbReference type="EMBL" id="SHBO01000026">
    <property type="protein sequence ID" value="RZO06438.1"/>
    <property type="molecule type" value="Genomic_DNA"/>
</dbReference>
<dbReference type="GO" id="GO:0000049">
    <property type="term" value="F:tRNA binding"/>
    <property type="evidence" value="ECO:0007669"/>
    <property type="project" value="InterPro"/>
</dbReference>
<gene>
    <name evidence="10" type="ORF">EVB02_02610</name>
</gene>
<dbReference type="SUPFAM" id="SSF52374">
    <property type="entry name" value="Nucleotidylyl transferase"/>
    <property type="match status" value="1"/>
</dbReference>
<keyword evidence="6 7" id="KW-0030">Aminoacyl-tRNA synthetase</keyword>
<dbReference type="Gene3D" id="1.10.10.350">
    <property type="match status" value="1"/>
</dbReference>
<dbReference type="InterPro" id="IPR045462">
    <property type="entry name" value="aa-tRNA-synth_I_cd-bd"/>
</dbReference>
<protein>
    <submittedName>
        <fullName evidence="10">Glutamate--tRNA ligase</fullName>
    </submittedName>
</protein>
<keyword evidence="3 7" id="KW-0547">Nucleotide-binding</keyword>
<keyword evidence="5 7" id="KW-0648">Protein biosynthesis</keyword>
<dbReference type="GO" id="GO:0004818">
    <property type="term" value="F:glutamate-tRNA ligase activity"/>
    <property type="evidence" value="ECO:0007669"/>
    <property type="project" value="TreeGrafter"/>
</dbReference>
<dbReference type="InterPro" id="IPR020058">
    <property type="entry name" value="Glu/Gln-tRNA-synth_Ib_cat-dom"/>
</dbReference>
<dbReference type="GO" id="GO:0005524">
    <property type="term" value="F:ATP binding"/>
    <property type="evidence" value="ECO:0007669"/>
    <property type="project" value="UniProtKB-KW"/>
</dbReference>
<dbReference type="GO" id="GO:0005829">
    <property type="term" value="C:cytosol"/>
    <property type="evidence" value="ECO:0007669"/>
    <property type="project" value="TreeGrafter"/>
</dbReference>
<evidence type="ECO:0000256" key="3">
    <source>
        <dbReference type="ARBA" id="ARBA00022741"/>
    </source>
</evidence>
<keyword evidence="4 7" id="KW-0067">ATP-binding</keyword>
<evidence type="ECO:0000313" key="10">
    <source>
        <dbReference type="EMBL" id="RZO06438.1"/>
    </source>
</evidence>
<evidence type="ECO:0000256" key="4">
    <source>
        <dbReference type="ARBA" id="ARBA00022840"/>
    </source>
</evidence>
<proteinExistence type="inferred from homology"/>
<dbReference type="GO" id="GO:0006424">
    <property type="term" value="P:glutamyl-tRNA aminoacylation"/>
    <property type="evidence" value="ECO:0007669"/>
    <property type="project" value="TreeGrafter"/>
</dbReference>
<dbReference type="PANTHER" id="PTHR43311">
    <property type="entry name" value="GLUTAMATE--TRNA LIGASE"/>
    <property type="match status" value="1"/>
</dbReference>
<evidence type="ECO:0000256" key="6">
    <source>
        <dbReference type="ARBA" id="ARBA00023146"/>
    </source>
</evidence>
<dbReference type="Proteomes" id="UP000318148">
    <property type="component" value="Unassembled WGS sequence"/>
</dbReference>
<comment type="caution">
    <text evidence="10">The sequence shown here is derived from an EMBL/GenBank/DDBJ whole genome shotgun (WGS) entry which is preliminary data.</text>
</comment>
<dbReference type="SUPFAM" id="SSF48163">
    <property type="entry name" value="An anticodon-binding domain of class I aminoacyl-tRNA synthetases"/>
    <property type="match status" value="1"/>
</dbReference>
<dbReference type="Gene3D" id="1.10.1160.10">
    <property type="entry name" value="Glutamyl-trna Synthetase, Domain 2"/>
    <property type="match status" value="1"/>
</dbReference>
<evidence type="ECO:0000259" key="8">
    <source>
        <dbReference type="Pfam" id="PF00749"/>
    </source>
</evidence>
<evidence type="ECO:0000256" key="7">
    <source>
        <dbReference type="RuleBase" id="RU363037"/>
    </source>
</evidence>
<dbReference type="Pfam" id="PF19269">
    <property type="entry name" value="Anticodon_2"/>
    <property type="match status" value="1"/>
</dbReference>
<evidence type="ECO:0000256" key="2">
    <source>
        <dbReference type="ARBA" id="ARBA00022598"/>
    </source>
</evidence>
<reference evidence="10 11" key="1">
    <citation type="submission" date="2019-02" db="EMBL/GenBank/DDBJ databases">
        <title>Prokaryotic population dynamics and viral predation in marine succession experiment using metagenomics: the confinement effect.</title>
        <authorList>
            <person name="Haro-Moreno J.M."/>
            <person name="Rodriguez-Valera F."/>
            <person name="Lopez-Perez M."/>
        </authorList>
    </citation>
    <scope>NUCLEOTIDE SEQUENCE [LARGE SCALE GENOMIC DNA]</scope>
    <source>
        <strain evidence="10">MED-G169</strain>
    </source>
</reference>
<sequence length="254" mass="29393">PLLRNPDKSKLSKRKNPTSILYYKDKGFLPEALLNYLGRMGWSMPDEREKFNLNEMLDVFDINRISLGGPIFDVDKLEWLNGLWIRDELSVDDLARRLRKIISNEKDLEKLIPLAKPRMRLLTDYEKVTNFLFVEKLDINRDSFNSLGLDEISIMKILQFTIWSLDEIDEWNRDSIFEVLKNIADGLQLKLKKFLAPIFVSIAGTTSSISVMDSISILGQSKSIDRINYALTVMGVLSQVQSTQFFKEYSELKS</sequence>
<accession>A0A520LLP5</accession>
<evidence type="ECO:0000313" key="11">
    <source>
        <dbReference type="Proteomes" id="UP000318148"/>
    </source>
</evidence>
<keyword evidence="2 7" id="KW-0436">Ligase</keyword>
<dbReference type="PANTHER" id="PTHR43311:SF2">
    <property type="entry name" value="GLUTAMATE--TRNA LIGASE, MITOCHONDRIAL-RELATED"/>
    <property type="match status" value="1"/>
</dbReference>
<evidence type="ECO:0000256" key="1">
    <source>
        <dbReference type="ARBA" id="ARBA00007894"/>
    </source>
</evidence>
<dbReference type="InterPro" id="IPR020751">
    <property type="entry name" value="aa-tRNA-synth_I_codon-bd_sub2"/>
</dbReference>
<dbReference type="InterPro" id="IPR049940">
    <property type="entry name" value="GluQ/Sye"/>
</dbReference>
<feature type="domain" description="Glutamyl/glutaminyl-tRNA synthetase class Ib catalytic" evidence="8">
    <location>
        <begin position="2"/>
        <end position="79"/>
    </location>
</feature>
<evidence type="ECO:0000259" key="9">
    <source>
        <dbReference type="Pfam" id="PF19269"/>
    </source>
</evidence>
<dbReference type="Pfam" id="PF00749">
    <property type="entry name" value="tRNA-synt_1c"/>
    <property type="match status" value="1"/>
</dbReference>
<dbReference type="InterPro" id="IPR008925">
    <property type="entry name" value="aa_tRNA-synth_I_cd-bd_sf"/>
</dbReference>
<feature type="non-terminal residue" evidence="10">
    <location>
        <position position="1"/>
    </location>
</feature>
<name>A0A520LLP5_9GAMM</name>
<feature type="domain" description="Aminoacyl-tRNA synthetase class I anticodon-binding" evidence="9">
    <location>
        <begin position="94"/>
        <end position="231"/>
    </location>
</feature>
<dbReference type="InterPro" id="IPR020061">
    <property type="entry name" value="Glu_tRNA_lig_a-bdl"/>
</dbReference>
<organism evidence="10 11">
    <name type="scientific">SAR92 clade bacterium</name>
    <dbReference type="NCBI Taxonomy" id="2315479"/>
    <lineage>
        <taxon>Bacteria</taxon>
        <taxon>Pseudomonadati</taxon>
        <taxon>Pseudomonadota</taxon>
        <taxon>Gammaproteobacteria</taxon>
        <taxon>Cellvibrionales</taxon>
        <taxon>Porticoccaceae</taxon>
        <taxon>SAR92 clade</taxon>
    </lineage>
</organism>
<evidence type="ECO:0000256" key="5">
    <source>
        <dbReference type="ARBA" id="ARBA00022917"/>
    </source>
</evidence>